<evidence type="ECO:0000256" key="6">
    <source>
        <dbReference type="ARBA" id="ARBA00019988"/>
    </source>
</evidence>
<accession>A0A9P4Q7R8</accession>
<comment type="pathway">
    <text evidence="3">Sphingolipid metabolism.</text>
</comment>
<evidence type="ECO:0000256" key="4">
    <source>
        <dbReference type="ARBA" id="ARBA00006739"/>
    </source>
</evidence>
<dbReference type="EMBL" id="MU003793">
    <property type="protein sequence ID" value="KAF2721060.1"/>
    <property type="molecule type" value="Genomic_DNA"/>
</dbReference>
<keyword evidence="9 16" id="KW-0812">Transmembrane</keyword>
<comment type="subcellular location">
    <subcellularLocation>
        <location evidence="1">Membrane</location>
        <topology evidence="1">Multi-pass membrane protein</topology>
    </subcellularLocation>
</comment>
<feature type="region of interest" description="Disordered" evidence="15">
    <location>
        <begin position="513"/>
        <end position="540"/>
    </location>
</feature>
<feature type="compositionally biased region" description="Polar residues" evidence="15">
    <location>
        <begin position="225"/>
        <end position="243"/>
    </location>
</feature>
<comment type="caution">
    <text evidence="17">The sequence shown here is derived from an EMBL/GenBank/DDBJ whole genome shotgun (WGS) entry which is preliminary data.</text>
</comment>
<organism evidence="17 18">
    <name type="scientific">Polychaeton citri CBS 116435</name>
    <dbReference type="NCBI Taxonomy" id="1314669"/>
    <lineage>
        <taxon>Eukaryota</taxon>
        <taxon>Fungi</taxon>
        <taxon>Dikarya</taxon>
        <taxon>Ascomycota</taxon>
        <taxon>Pezizomycotina</taxon>
        <taxon>Dothideomycetes</taxon>
        <taxon>Dothideomycetidae</taxon>
        <taxon>Capnodiales</taxon>
        <taxon>Capnodiaceae</taxon>
        <taxon>Polychaeton</taxon>
    </lineage>
</organism>
<dbReference type="PROSITE" id="PS51257">
    <property type="entry name" value="PROKAR_LIPOPROTEIN"/>
    <property type="match status" value="1"/>
</dbReference>
<evidence type="ECO:0000313" key="17">
    <source>
        <dbReference type="EMBL" id="KAF2721060.1"/>
    </source>
</evidence>
<evidence type="ECO:0000256" key="3">
    <source>
        <dbReference type="ARBA" id="ARBA00004991"/>
    </source>
</evidence>
<keyword evidence="18" id="KW-1185">Reference proteome</keyword>
<evidence type="ECO:0000256" key="5">
    <source>
        <dbReference type="ARBA" id="ARBA00012699"/>
    </source>
</evidence>
<dbReference type="GO" id="GO:0006679">
    <property type="term" value="P:glucosylceramide biosynthetic process"/>
    <property type="evidence" value="ECO:0007669"/>
    <property type="project" value="TreeGrafter"/>
</dbReference>
<name>A0A9P4Q7R8_9PEZI</name>
<dbReference type="AlphaFoldDB" id="A0A9P4Q7R8"/>
<dbReference type="Proteomes" id="UP000799441">
    <property type="component" value="Unassembled WGS sequence"/>
</dbReference>
<evidence type="ECO:0000256" key="8">
    <source>
        <dbReference type="ARBA" id="ARBA00022679"/>
    </source>
</evidence>
<evidence type="ECO:0000256" key="15">
    <source>
        <dbReference type="SAM" id="MobiDB-lite"/>
    </source>
</evidence>
<keyword evidence="7" id="KW-0328">Glycosyltransferase</keyword>
<comment type="similarity">
    <text evidence="4">Belongs to the glycosyltransferase 2 family.</text>
</comment>
<dbReference type="InterPro" id="IPR029044">
    <property type="entry name" value="Nucleotide-diphossugar_trans"/>
</dbReference>
<dbReference type="OrthoDB" id="1483400at2759"/>
<sequence length="540" mass="61104">MPALRDDFTEGSSSQPAHNESSSIALVAATACLVWYSAVVLVCIIGCSQLWRHFSNPRSESEWSPSNAPDVTVIRPIKGLEPSLYNCLASTFRQTYPKLKLHIRFCISDRDDPALPVLERLLRDFPDFDAQILVEDEDEVLKTNDLGPNPKIRNMSRAYREAVGDVVWIIDCNVWVARGVCGRMVARLEGRGEQHRNKFVHLLPLVVDTEGTTLQEETQGLLSGEASSSNGDIYRTTSTSGQGVDSRDRNIWNMGGGRLEELFMSSSHAKFYTAINTVLIAPCIVGKSTMFRWSHLNTLTHEKGIDTFGNNICEDHLIGDLLWKSQVPEEKRGERMGKHAMCFGDLAVQPMSNMGVLEYAQRRVRWLRVRKFTVTLATLVEPGTESFLCSLYGAFAVTKLPFFNNSLYIPQTWTSFAVFWISSVVAWCLVDWNLYRKLHSAASIDIDRETPGFARPPKGRTRRPFAEWFLAWLGREALAFPVWFWAVWGGTKVQWRGKRFWVGMDMKVHEITDDDNRRGAGPERVGNGHLTPERPKARVD</sequence>
<evidence type="ECO:0000256" key="7">
    <source>
        <dbReference type="ARBA" id="ARBA00022676"/>
    </source>
</evidence>
<evidence type="ECO:0000256" key="14">
    <source>
        <dbReference type="ARBA" id="ARBA00032575"/>
    </source>
</evidence>
<keyword evidence="8" id="KW-0808">Transferase</keyword>
<feature type="transmembrane region" description="Helical" evidence="16">
    <location>
        <begin position="24"/>
        <end position="51"/>
    </location>
</feature>
<evidence type="ECO:0000256" key="11">
    <source>
        <dbReference type="ARBA" id="ARBA00023136"/>
    </source>
</evidence>
<evidence type="ECO:0000313" key="18">
    <source>
        <dbReference type="Proteomes" id="UP000799441"/>
    </source>
</evidence>
<evidence type="ECO:0000256" key="9">
    <source>
        <dbReference type="ARBA" id="ARBA00022692"/>
    </source>
</evidence>
<dbReference type="EC" id="2.4.1.80" evidence="5"/>
<dbReference type="GO" id="GO:0008120">
    <property type="term" value="F:ceramide glucosyltransferase activity"/>
    <property type="evidence" value="ECO:0007669"/>
    <property type="project" value="UniProtKB-EC"/>
</dbReference>
<evidence type="ECO:0000256" key="10">
    <source>
        <dbReference type="ARBA" id="ARBA00022989"/>
    </source>
</evidence>
<feature type="transmembrane region" description="Helical" evidence="16">
    <location>
        <begin position="407"/>
        <end position="430"/>
    </location>
</feature>
<dbReference type="SUPFAM" id="SSF53448">
    <property type="entry name" value="Nucleotide-diphospho-sugar transferases"/>
    <property type="match status" value="1"/>
</dbReference>
<evidence type="ECO:0000256" key="16">
    <source>
        <dbReference type="SAM" id="Phobius"/>
    </source>
</evidence>
<dbReference type="GO" id="GO:0016020">
    <property type="term" value="C:membrane"/>
    <property type="evidence" value="ECO:0007669"/>
    <property type="project" value="UniProtKB-SubCell"/>
</dbReference>
<proteinExistence type="inferred from homology"/>
<protein>
    <recommendedName>
        <fullName evidence="6">Ceramide glucosyltransferase</fullName>
        <ecNumber evidence="5">2.4.1.80</ecNumber>
    </recommendedName>
    <alternativeName>
        <fullName evidence="13">Glucosylceramide synthase</fullName>
    </alternativeName>
    <alternativeName>
        <fullName evidence="14">UDP-glucose ceramide glucosyltransferase</fullName>
    </alternativeName>
    <alternativeName>
        <fullName evidence="12">UDP-glucose:N-acylsphingosine D-glucosyltransferase</fullName>
    </alternativeName>
</protein>
<evidence type="ECO:0000256" key="1">
    <source>
        <dbReference type="ARBA" id="ARBA00004141"/>
    </source>
</evidence>
<comment type="pathway">
    <text evidence="2">Lipid metabolism; sphingolipid metabolism.</text>
</comment>
<dbReference type="PANTHER" id="PTHR12726">
    <property type="entry name" value="CERAMIDE GLUCOSYLTRANSFERASE"/>
    <property type="match status" value="1"/>
</dbReference>
<feature type="transmembrane region" description="Helical" evidence="16">
    <location>
        <begin position="372"/>
        <end position="395"/>
    </location>
</feature>
<reference evidence="17" key="1">
    <citation type="journal article" date="2020" name="Stud. Mycol.">
        <title>101 Dothideomycetes genomes: a test case for predicting lifestyles and emergence of pathogens.</title>
        <authorList>
            <person name="Haridas S."/>
            <person name="Albert R."/>
            <person name="Binder M."/>
            <person name="Bloem J."/>
            <person name="Labutti K."/>
            <person name="Salamov A."/>
            <person name="Andreopoulos B."/>
            <person name="Baker S."/>
            <person name="Barry K."/>
            <person name="Bills G."/>
            <person name="Bluhm B."/>
            <person name="Cannon C."/>
            <person name="Castanera R."/>
            <person name="Culley D."/>
            <person name="Daum C."/>
            <person name="Ezra D."/>
            <person name="Gonzalez J."/>
            <person name="Henrissat B."/>
            <person name="Kuo A."/>
            <person name="Liang C."/>
            <person name="Lipzen A."/>
            <person name="Lutzoni F."/>
            <person name="Magnuson J."/>
            <person name="Mondo S."/>
            <person name="Nolan M."/>
            <person name="Ohm R."/>
            <person name="Pangilinan J."/>
            <person name="Park H.-J."/>
            <person name="Ramirez L."/>
            <person name="Alfaro M."/>
            <person name="Sun H."/>
            <person name="Tritt A."/>
            <person name="Yoshinaga Y."/>
            <person name="Zwiers L.-H."/>
            <person name="Turgeon B."/>
            <person name="Goodwin S."/>
            <person name="Spatafora J."/>
            <person name="Crous P."/>
            <person name="Grigoriev I."/>
        </authorList>
    </citation>
    <scope>NUCLEOTIDE SEQUENCE</scope>
    <source>
        <strain evidence="17">CBS 116435</strain>
    </source>
</reference>
<feature type="region of interest" description="Disordered" evidence="15">
    <location>
        <begin position="224"/>
        <end position="247"/>
    </location>
</feature>
<keyword evidence="10 16" id="KW-1133">Transmembrane helix</keyword>
<keyword evidence="11 16" id="KW-0472">Membrane</keyword>
<dbReference type="Pfam" id="PF13506">
    <property type="entry name" value="Glyco_transf_21"/>
    <property type="match status" value="1"/>
</dbReference>
<feature type="compositionally biased region" description="Basic and acidic residues" evidence="15">
    <location>
        <begin position="531"/>
        <end position="540"/>
    </location>
</feature>
<evidence type="ECO:0000256" key="12">
    <source>
        <dbReference type="ARBA" id="ARBA00031017"/>
    </source>
</evidence>
<gene>
    <name evidence="17" type="ORF">K431DRAFT_247671</name>
</gene>
<dbReference type="InterPro" id="IPR025993">
    <property type="entry name" value="Ceramide_glucosylTrfase"/>
</dbReference>
<evidence type="ECO:0000256" key="13">
    <source>
        <dbReference type="ARBA" id="ARBA00031543"/>
    </source>
</evidence>
<feature type="transmembrane region" description="Helical" evidence="16">
    <location>
        <begin position="465"/>
        <end position="488"/>
    </location>
</feature>
<dbReference type="PANTHER" id="PTHR12726:SF0">
    <property type="entry name" value="CERAMIDE GLUCOSYLTRANSFERASE"/>
    <property type="match status" value="1"/>
</dbReference>
<evidence type="ECO:0000256" key="2">
    <source>
        <dbReference type="ARBA" id="ARBA00004760"/>
    </source>
</evidence>